<keyword evidence="2" id="KW-1185">Reference proteome</keyword>
<reference evidence="1 2" key="1">
    <citation type="journal article" date="2006" name="Science">
        <title>The genome of black cottonwood, Populus trichocarpa (Torr. &amp; Gray).</title>
        <authorList>
            <person name="Tuskan G.A."/>
            <person name="Difazio S."/>
            <person name="Jansson S."/>
            <person name="Bohlmann J."/>
            <person name="Grigoriev I."/>
            <person name="Hellsten U."/>
            <person name="Putnam N."/>
            <person name="Ralph S."/>
            <person name="Rombauts S."/>
            <person name="Salamov A."/>
            <person name="Schein J."/>
            <person name="Sterck L."/>
            <person name="Aerts A."/>
            <person name="Bhalerao R.R."/>
            <person name="Bhalerao R.P."/>
            <person name="Blaudez D."/>
            <person name="Boerjan W."/>
            <person name="Brun A."/>
            <person name="Brunner A."/>
            <person name="Busov V."/>
            <person name="Campbell M."/>
            <person name="Carlson J."/>
            <person name="Chalot M."/>
            <person name="Chapman J."/>
            <person name="Chen G.L."/>
            <person name="Cooper D."/>
            <person name="Coutinho P.M."/>
            <person name="Couturier J."/>
            <person name="Covert S."/>
            <person name="Cronk Q."/>
            <person name="Cunningham R."/>
            <person name="Davis J."/>
            <person name="Degroeve S."/>
            <person name="Dejardin A."/>
            <person name="Depamphilis C."/>
            <person name="Detter J."/>
            <person name="Dirks B."/>
            <person name="Dubchak I."/>
            <person name="Duplessis S."/>
            <person name="Ehlting J."/>
            <person name="Ellis B."/>
            <person name="Gendler K."/>
            <person name="Goodstein D."/>
            <person name="Gribskov M."/>
            <person name="Grimwood J."/>
            <person name="Groover A."/>
            <person name="Gunter L."/>
            <person name="Hamberger B."/>
            <person name="Heinze B."/>
            <person name="Helariutta Y."/>
            <person name="Henrissat B."/>
            <person name="Holligan D."/>
            <person name="Holt R."/>
            <person name="Huang W."/>
            <person name="Islam-Faridi N."/>
            <person name="Jones S."/>
            <person name="Jones-Rhoades M."/>
            <person name="Jorgensen R."/>
            <person name="Joshi C."/>
            <person name="Kangasjarvi J."/>
            <person name="Karlsson J."/>
            <person name="Kelleher C."/>
            <person name="Kirkpatrick R."/>
            <person name="Kirst M."/>
            <person name="Kohler A."/>
            <person name="Kalluri U."/>
            <person name="Larimer F."/>
            <person name="Leebens-Mack J."/>
            <person name="Leple J.C."/>
            <person name="Locascio P."/>
            <person name="Lou Y."/>
            <person name="Lucas S."/>
            <person name="Martin F."/>
            <person name="Montanini B."/>
            <person name="Napoli C."/>
            <person name="Nelson D.R."/>
            <person name="Nelson C."/>
            <person name="Nieminen K."/>
            <person name="Nilsson O."/>
            <person name="Pereda V."/>
            <person name="Peter G."/>
            <person name="Philippe R."/>
            <person name="Pilate G."/>
            <person name="Poliakov A."/>
            <person name="Razumovskaya J."/>
            <person name="Richardson P."/>
            <person name="Rinaldi C."/>
            <person name="Ritland K."/>
            <person name="Rouze P."/>
            <person name="Ryaboy D."/>
            <person name="Schmutz J."/>
            <person name="Schrader J."/>
            <person name="Segerman B."/>
            <person name="Shin H."/>
            <person name="Siddiqui A."/>
            <person name="Sterky F."/>
            <person name="Terry A."/>
            <person name="Tsai C.J."/>
            <person name="Uberbacher E."/>
            <person name="Unneberg P."/>
            <person name="Vahala J."/>
            <person name="Wall K."/>
            <person name="Wessler S."/>
            <person name="Yang G."/>
            <person name="Yin T."/>
            <person name="Douglas C."/>
            <person name="Marra M."/>
            <person name="Sandberg G."/>
            <person name="Van de Peer Y."/>
            <person name="Rokhsar D."/>
        </authorList>
    </citation>
    <scope>NUCLEOTIDE SEQUENCE [LARGE SCALE GENOMIC DNA]</scope>
    <source>
        <strain evidence="2">cv. Nisqually</strain>
    </source>
</reference>
<sequence length="72" mass="8650">MKRRKKTKKYVRDNGLQGWNVCGDLEGFQLSFISKDIWAQYIQHVMSEQFTRCSQFGTDNQNRQIHSYVSWM</sequence>
<dbReference type="EMBL" id="CM009308">
    <property type="protein sequence ID" value="KAI9377166.1"/>
    <property type="molecule type" value="Genomic_DNA"/>
</dbReference>
<dbReference type="Proteomes" id="UP000006729">
    <property type="component" value="Chromosome 19"/>
</dbReference>
<accession>A0ACC0RL65</accession>
<comment type="caution">
    <text evidence="1">The sequence shown here is derived from an EMBL/GenBank/DDBJ whole genome shotgun (WGS) entry which is preliminary data.</text>
</comment>
<organism evidence="1 2">
    <name type="scientific">Populus trichocarpa</name>
    <name type="common">Western balsam poplar</name>
    <name type="synonym">Populus balsamifera subsp. trichocarpa</name>
    <dbReference type="NCBI Taxonomy" id="3694"/>
    <lineage>
        <taxon>Eukaryota</taxon>
        <taxon>Viridiplantae</taxon>
        <taxon>Streptophyta</taxon>
        <taxon>Embryophyta</taxon>
        <taxon>Tracheophyta</taxon>
        <taxon>Spermatophyta</taxon>
        <taxon>Magnoliopsida</taxon>
        <taxon>eudicotyledons</taxon>
        <taxon>Gunneridae</taxon>
        <taxon>Pentapetalae</taxon>
        <taxon>rosids</taxon>
        <taxon>fabids</taxon>
        <taxon>Malpighiales</taxon>
        <taxon>Salicaceae</taxon>
        <taxon>Saliceae</taxon>
        <taxon>Populus</taxon>
    </lineage>
</organism>
<protein>
    <submittedName>
        <fullName evidence="1">Uncharacterized protein</fullName>
    </submittedName>
</protein>
<proteinExistence type="predicted"/>
<gene>
    <name evidence="1" type="ORF">POPTR_019G029050v4</name>
</gene>
<evidence type="ECO:0000313" key="1">
    <source>
        <dbReference type="EMBL" id="KAI9377166.1"/>
    </source>
</evidence>
<name>A0ACC0RL65_POPTR</name>
<evidence type="ECO:0000313" key="2">
    <source>
        <dbReference type="Proteomes" id="UP000006729"/>
    </source>
</evidence>